<dbReference type="PROSITE" id="PS50112">
    <property type="entry name" value="PAS"/>
    <property type="match status" value="1"/>
</dbReference>
<dbReference type="NCBIfam" id="TIGR00229">
    <property type="entry name" value="sensory_box"/>
    <property type="match status" value="1"/>
</dbReference>
<keyword evidence="5" id="KW-1185">Reference proteome</keyword>
<dbReference type="CDD" id="cd01949">
    <property type="entry name" value="GGDEF"/>
    <property type="match status" value="1"/>
</dbReference>
<dbReference type="InterPro" id="IPR000014">
    <property type="entry name" value="PAS"/>
</dbReference>
<dbReference type="InterPro" id="IPR052155">
    <property type="entry name" value="Biofilm_reg_signaling"/>
</dbReference>
<dbReference type="PANTHER" id="PTHR44757:SF2">
    <property type="entry name" value="BIOFILM ARCHITECTURE MAINTENANCE PROTEIN MBAA"/>
    <property type="match status" value="1"/>
</dbReference>
<dbReference type="SMART" id="SM00091">
    <property type="entry name" value="PAS"/>
    <property type="match status" value="1"/>
</dbReference>
<evidence type="ECO:0000259" key="2">
    <source>
        <dbReference type="PROSITE" id="PS50112"/>
    </source>
</evidence>
<dbReference type="SUPFAM" id="SSF55073">
    <property type="entry name" value="Nucleotide cyclase"/>
    <property type="match status" value="1"/>
</dbReference>
<organism evidence="4 5">
    <name type="scientific">Paenibacillus psychroresistens</name>
    <dbReference type="NCBI Taxonomy" id="1778678"/>
    <lineage>
        <taxon>Bacteria</taxon>
        <taxon>Bacillati</taxon>
        <taxon>Bacillota</taxon>
        <taxon>Bacilli</taxon>
        <taxon>Bacillales</taxon>
        <taxon>Paenibacillaceae</taxon>
        <taxon>Paenibacillus</taxon>
    </lineage>
</organism>
<protein>
    <submittedName>
        <fullName evidence="4">Sensor domain-containing diguanylate cyclase</fullName>
    </submittedName>
</protein>
<accession>A0A6B8RXE7</accession>
<dbReference type="PANTHER" id="PTHR44757">
    <property type="entry name" value="DIGUANYLATE CYCLASE DGCP"/>
    <property type="match status" value="1"/>
</dbReference>
<dbReference type="NCBIfam" id="TIGR00254">
    <property type="entry name" value="GGDEF"/>
    <property type="match status" value="1"/>
</dbReference>
<dbReference type="SUPFAM" id="SSF55785">
    <property type="entry name" value="PYP-like sensor domain (PAS domain)"/>
    <property type="match status" value="1"/>
</dbReference>
<evidence type="ECO:0000313" key="4">
    <source>
        <dbReference type="EMBL" id="QGQ99678.1"/>
    </source>
</evidence>
<dbReference type="KEGG" id="ppsc:EHS13_34870"/>
<dbReference type="Gene3D" id="3.30.450.20">
    <property type="entry name" value="PAS domain"/>
    <property type="match status" value="1"/>
</dbReference>
<feature type="domain" description="PAS" evidence="2">
    <location>
        <begin position="54"/>
        <end position="101"/>
    </location>
</feature>
<evidence type="ECO:0000313" key="5">
    <source>
        <dbReference type="Proteomes" id="UP000426246"/>
    </source>
</evidence>
<dbReference type="AlphaFoldDB" id="A0A6B8RXE7"/>
<dbReference type="Gene3D" id="3.30.70.270">
    <property type="match status" value="1"/>
</dbReference>
<keyword evidence="1" id="KW-0472">Membrane</keyword>
<evidence type="ECO:0000259" key="3">
    <source>
        <dbReference type="PROSITE" id="PS50887"/>
    </source>
</evidence>
<keyword evidence="1" id="KW-0812">Transmembrane</keyword>
<dbReference type="InterPro" id="IPR000160">
    <property type="entry name" value="GGDEF_dom"/>
</dbReference>
<dbReference type="EMBL" id="CP034235">
    <property type="protein sequence ID" value="QGQ99678.1"/>
    <property type="molecule type" value="Genomic_DNA"/>
</dbReference>
<name>A0A6B8RXE7_9BACL</name>
<dbReference type="InterPro" id="IPR035965">
    <property type="entry name" value="PAS-like_dom_sf"/>
</dbReference>
<proteinExistence type="predicted"/>
<gene>
    <name evidence="4" type="ORF">EHS13_34870</name>
</gene>
<dbReference type="CDD" id="cd00130">
    <property type="entry name" value="PAS"/>
    <property type="match status" value="1"/>
</dbReference>
<feature type="transmembrane region" description="Helical" evidence="1">
    <location>
        <begin position="12"/>
        <end position="33"/>
    </location>
</feature>
<dbReference type="InterPro" id="IPR013767">
    <property type="entry name" value="PAS_fold"/>
</dbReference>
<dbReference type="Pfam" id="PF00990">
    <property type="entry name" value="GGDEF"/>
    <property type="match status" value="1"/>
</dbReference>
<dbReference type="Pfam" id="PF00989">
    <property type="entry name" value="PAS"/>
    <property type="match status" value="1"/>
</dbReference>
<dbReference type="InterPro" id="IPR043128">
    <property type="entry name" value="Rev_trsase/Diguanyl_cyclase"/>
</dbReference>
<dbReference type="PROSITE" id="PS50887">
    <property type="entry name" value="GGDEF"/>
    <property type="match status" value="1"/>
</dbReference>
<dbReference type="SMART" id="SM00267">
    <property type="entry name" value="GGDEF"/>
    <property type="match status" value="1"/>
</dbReference>
<keyword evidence="1" id="KW-1133">Transmembrane helix</keyword>
<dbReference type="InterPro" id="IPR029787">
    <property type="entry name" value="Nucleotide_cyclase"/>
</dbReference>
<feature type="domain" description="GGDEF" evidence="3">
    <location>
        <begin position="212"/>
        <end position="345"/>
    </location>
</feature>
<dbReference type="Proteomes" id="UP000426246">
    <property type="component" value="Chromosome"/>
</dbReference>
<evidence type="ECO:0000256" key="1">
    <source>
        <dbReference type="SAM" id="Phobius"/>
    </source>
</evidence>
<reference evidence="5" key="1">
    <citation type="submission" date="2018-11" db="EMBL/GenBank/DDBJ databases">
        <title>Complete genome sequence of Paenibacillus sp. ML311-T8.</title>
        <authorList>
            <person name="Nam Y.-D."/>
            <person name="Kang J."/>
            <person name="Chung W.-H."/>
            <person name="Park Y.S."/>
        </authorList>
    </citation>
    <scope>NUCLEOTIDE SEQUENCE [LARGE SCALE GENOMIC DNA]</scope>
    <source>
        <strain evidence="5">ML311-T8</strain>
    </source>
</reference>
<sequence>MHIYYRSRRNFWVFGIGFIGIVTRLWMLSFTLIGKLLSKIYRSFLPNHYLIDKNEIWFRSLYENNSDGIISIDCNGRIIGVNPAILRITETKQTDYIHRHLSKLKLNLKEMESEKLIDAFYRSFHEAPQSFEETFLRSNGTSIELRFVNVPVERNGKRIGNHIIVKDISEEKHSQEHIRHQAFHDELTGLPNRRLFNLVLSQIIETSYLNGSGFAVMAIDLDRFKLINDSLGHAYGDVFLKMVSERISKSVEGYAVTIARMGGDEFTLICDGDSLQEYSLMAERIMNEIQQPYLLKDSEFHMSSSIGIAIYPEHGLDAEQLQKNADIAMYAVKKKSKNNYHFYSTGMDKKELEKFVLEGDLRNAIDRGELQIYLSAPNPDQGS</sequence>